<dbReference type="Gene3D" id="3.30.70.330">
    <property type="match status" value="1"/>
</dbReference>
<feature type="region of interest" description="Disordered" evidence="2">
    <location>
        <begin position="49"/>
        <end position="96"/>
    </location>
</feature>
<evidence type="ECO:0000313" key="4">
    <source>
        <dbReference type="EMBL" id="CUG88475.1"/>
    </source>
</evidence>
<dbReference type="AlphaFoldDB" id="A0A0S4JEL8"/>
<feature type="compositionally biased region" description="Polar residues" evidence="2">
    <location>
        <begin position="1"/>
        <end position="28"/>
    </location>
</feature>
<dbReference type="Proteomes" id="UP000051952">
    <property type="component" value="Unassembled WGS sequence"/>
</dbReference>
<feature type="region of interest" description="Disordered" evidence="2">
    <location>
        <begin position="373"/>
        <end position="415"/>
    </location>
</feature>
<dbReference type="Pfam" id="PF00076">
    <property type="entry name" value="RRM_1"/>
    <property type="match status" value="1"/>
</dbReference>
<dbReference type="SUPFAM" id="SSF54928">
    <property type="entry name" value="RNA-binding domain, RBD"/>
    <property type="match status" value="1"/>
</dbReference>
<dbReference type="OrthoDB" id="439808at2759"/>
<sequence length="415" mass="45136">MQQHYSANYSAGEYDTSNTHDVPSTTGFSDADNGAVSVGTTDEVMTTGEDSHHHAQNQGHIHQDQNGEFQSQRRNQEQHQQQQQQTAAATGPVNTSSRGAFRVVEGMNLYVSQLPPSYNSTRLREVFSQFGAIHSAKVMHDARTNESRCFGFVLFERSTDGERAIAEMSGVILEDGGNRLQIRVARPTALPQPLRDDAAAEGGEFAVKSPLDAGARASNGFGSNDGDGDGDDYQYGDQFRNNSNNRNIRNANYNNHNNFNHHKFNNHNNSRRAQNFQQQQQQQFSPSSSAPPSHLSSPLDNDMMMPMMMPMAGMMPMAPMPFGAMYPAGGAMMAPYMMMPNAGYSMMPSPNVYYVPTAFAPPTAGGAGYPLMPATQQGGAASGGTSNNGSNGYLPSYQAASAGQWPNQQQQQQHQ</sequence>
<proteinExistence type="predicted"/>
<feature type="compositionally biased region" description="Low complexity" evidence="2">
    <location>
        <begin position="235"/>
        <end position="258"/>
    </location>
</feature>
<evidence type="ECO:0000256" key="1">
    <source>
        <dbReference type="PROSITE-ProRule" id="PRU00176"/>
    </source>
</evidence>
<dbReference type="PROSITE" id="PS50102">
    <property type="entry name" value="RRM"/>
    <property type="match status" value="1"/>
</dbReference>
<dbReference type="InterPro" id="IPR035979">
    <property type="entry name" value="RBD_domain_sf"/>
</dbReference>
<dbReference type="PANTHER" id="PTHR48037:SF1">
    <property type="entry name" value="RRM DOMAIN-CONTAINING PROTEIN"/>
    <property type="match status" value="1"/>
</dbReference>
<feature type="compositionally biased region" description="Polar residues" evidence="2">
    <location>
        <begin position="56"/>
        <end position="69"/>
    </location>
</feature>
<feature type="compositionally biased region" description="Low complexity" evidence="2">
    <location>
        <begin position="70"/>
        <end position="85"/>
    </location>
</feature>
<feature type="region of interest" description="Disordered" evidence="2">
    <location>
        <begin position="210"/>
        <end position="302"/>
    </location>
</feature>
<keyword evidence="5" id="KW-1185">Reference proteome</keyword>
<feature type="compositionally biased region" description="Low complexity" evidence="2">
    <location>
        <begin position="266"/>
        <end position="302"/>
    </location>
</feature>
<dbReference type="InterPro" id="IPR000504">
    <property type="entry name" value="RRM_dom"/>
</dbReference>
<evidence type="ECO:0000313" key="5">
    <source>
        <dbReference type="Proteomes" id="UP000051952"/>
    </source>
</evidence>
<evidence type="ECO:0000259" key="3">
    <source>
        <dbReference type="PROSITE" id="PS50102"/>
    </source>
</evidence>
<name>A0A0S4JEL8_BODSA</name>
<organism evidence="4 5">
    <name type="scientific">Bodo saltans</name>
    <name type="common">Flagellated protozoan</name>
    <dbReference type="NCBI Taxonomy" id="75058"/>
    <lineage>
        <taxon>Eukaryota</taxon>
        <taxon>Discoba</taxon>
        <taxon>Euglenozoa</taxon>
        <taxon>Kinetoplastea</taxon>
        <taxon>Metakinetoplastina</taxon>
        <taxon>Eubodonida</taxon>
        <taxon>Bodonidae</taxon>
        <taxon>Bodo</taxon>
    </lineage>
</organism>
<feature type="region of interest" description="Disordered" evidence="2">
    <location>
        <begin position="1"/>
        <end position="36"/>
    </location>
</feature>
<evidence type="ECO:0000256" key="2">
    <source>
        <dbReference type="SAM" id="MobiDB-lite"/>
    </source>
</evidence>
<feature type="compositionally biased region" description="Polar residues" evidence="2">
    <location>
        <begin position="398"/>
        <end position="407"/>
    </location>
</feature>
<dbReference type="EMBL" id="CYKH01001645">
    <property type="protein sequence ID" value="CUG88475.1"/>
    <property type="molecule type" value="Genomic_DNA"/>
</dbReference>
<gene>
    <name evidence="4" type="ORF">BSAL_15595</name>
</gene>
<keyword evidence="1" id="KW-0694">RNA-binding</keyword>
<feature type="domain" description="RRM" evidence="3">
    <location>
        <begin position="107"/>
        <end position="187"/>
    </location>
</feature>
<accession>A0A0S4JEL8</accession>
<protein>
    <submittedName>
        <fullName evidence="4">RNA-binding protein, putative</fullName>
    </submittedName>
</protein>
<dbReference type="InterPro" id="IPR012677">
    <property type="entry name" value="Nucleotide-bd_a/b_plait_sf"/>
</dbReference>
<reference evidence="5" key="1">
    <citation type="submission" date="2015-09" db="EMBL/GenBank/DDBJ databases">
        <authorList>
            <consortium name="Pathogen Informatics"/>
        </authorList>
    </citation>
    <scope>NUCLEOTIDE SEQUENCE [LARGE SCALE GENOMIC DNA]</scope>
    <source>
        <strain evidence="5">Lake Konstanz</strain>
    </source>
</reference>
<feature type="compositionally biased region" description="Polar residues" evidence="2">
    <location>
        <begin position="86"/>
        <end position="96"/>
    </location>
</feature>
<dbReference type="VEuPathDB" id="TriTrypDB:BSAL_15595"/>
<feature type="compositionally biased region" description="Low complexity" evidence="2">
    <location>
        <begin position="374"/>
        <end position="392"/>
    </location>
</feature>
<dbReference type="GO" id="GO:0003723">
    <property type="term" value="F:RNA binding"/>
    <property type="evidence" value="ECO:0007669"/>
    <property type="project" value="UniProtKB-UniRule"/>
</dbReference>
<dbReference type="SMART" id="SM00360">
    <property type="entry name" value="RRM"/>
    <property type="match status" value="1"/>
</dbReference>
<dbReference type="PANTHER" id="PTHR48037">
    <property type="entry name" value="ATPASE E1"/>
    <property type="match status" value="1"/>
</dbReference>